<feature type="compositionally biased region" description="Polar residues" evidence="1">
    <location>
        <begin position="161"/>
        <end position="171"/>
    </location>
</feature>
<feature type="region of interest" description="Disordered" evidence="1">
    <location>
        <begin position="342"/>
        <end position="414"/>
    </location>
</feature>
<gene>
    <name evidence="2" type="ORF">CDD80_4179</name>
</gene>
<sequence length="414" mass="42053">MAMADASDEPHDRQAHRRRPFTTWVKRLTNFKSSSDADRPKRHMRMRKGAGKLNNPYPQSGHVSASHEKGAAKDATEGGQSARSLAAAPMRSPVSSDEVAPSSADGKAPPTAGAQSMAGTASTENEGQQSITAASHGASSLAGTSRTVGGGIDSRRGGDSTFSSPAPSVRSLTTTLTTIQSMPPHANGSSSHNSNAQAIQFSQPFPTTATSPASAIPAHLAPTGNPTTYMAATANNMLTDNASILTLASSSKRRRRRSMDTDASVRALAPSSLWGGSRESLPLSVLSANVESAGMPTTPGLHGGPRLGAERNSIYSTAGAGPALASERNSLYAKPGDGASVRSGLLGHGRPDSVSGSAVAVTSPLASPRGVADEKRAPTTTMTPVAAAPATAPATATAAAEDKGVGRTTSAQDE</sequence>
<dbReference type="AlphaFoldDB" id="A0A2C5YZ77"/>
<feature type="compositionally biased region" description="Basic residues" evidence="1">
    <location>
        <begin position="40"/>
        <end position="50"/>
    </location>
</feature>
<evidence type="ECO:0000256" key="1">
    <source>
        <dbReference type="SAM" id="MobiDB-lite"/>
    </source>
</evidence>
<feature type="region of interest" description="Disordered" evidence="1">
    <location>
        <begin position="1"/>
        <end position="171"/>
    </location>
</feature>
<organism evidence="2 3">
    <name type="scientific">Ophiocordyceps camponoti-rufipedis</name>
    <dbReference type="NCBI Taxonomy" id="2004952"/>
    <lineage>
        <taxon>Eukaryota</taxon>
        <taxon>Fungi</taxon>
        <taxon>Dikarya</taxon>
        <taxon>Ascomycota</taxon>
        <taxon>Pezizomycotina</taxon>
        <taxon>Sordariomycetes</taxon>
        <taxon>Hypocreomycetidae</taxon>
        <taxon>Hypocreales</taxon>
        <taxon>Ophiocordycipitaceae</taxon>
        <taxon>Ophiocordyceps</taxon>
    </lineage>
</organism>
<evidence type="ECO:0000313" key="2">
    <source>
        <dbReference type="EMBL" id="PHH72913.1"/>
    </source>
</evidence>
<feature type="compositionally biased region" description="Polar residues" evidence="1">
    <location>
        <begin position="113"/>
        <end position="147"/>
    </location>
</feature>
<dbReference type="Proteomes" id="UP000226431">
    <property type="component" value="Unassembled WGS sequence"/>
</dbReference>
<evidence type="ECO:0000313" key="3">
    <source>
        <dbReference type="Proteomes" id="UP000226431"/>
    </source>
</evidence>
<dbReference type="EMBL" id="NJES01000383">
    <property type="protein sequence ID" value="PHH72913.1"/>
    <property type="molecule type" value="Genomic_DNA"/>
</dbReference>
<dbReference type="OrthoDB" id="5377012at2759"/>
<name>A0A2C5YZ77_9HYPO</name>
<proteinExistence type="predicted"/>
<reference evidence="2 3" key="1">
    <citation type="submission" date="2017-06" db="EMBL/GenBank/DDBJ databases">
        <title>Ant-infecting Ophiocordyceps genomes reveal a high diversity of potential behavioral manipulation genes and a possible major role for enterotoxins.</title>
        <authorList>
            <person name="De Bekker C."/>
            <person name="Evans H.C."/>
            <person name="Brachmann A."/>
            <person name="Hughes D.P."/>
        </authorList>
    </citation>
    <scope>NUCLEOTIDE SEQUENCE [LARGE SCALE GENOMIC DNA]</scope>
    <source>
        <strain evidence="2 3">Map16</strain>
    </source>
</reference>
<feature type="compositionally biased region" description="Basic and acidic residues" evidence="1">
    <location>
        <begin position="65"/>
        <end position="76"/>
    </location>
</feature>
<dbReference type="STRING" id="2004952.A0A2C5YZ77"/>
<feature type="compositionally biased region" description="Low complexity" evidence="1">
    <location>
        <begin position="378"/>
        <end position="399"/>
    </location>
</feature>
<accession>A0A2C5YZ77</accession>
<keyword evidence="3" id="KW-1185">Reference proteome</keyword>
<comment type="caution">
    <text evidence="2">The sequence shown here is derived from an EMBL/GenBank/DDBJ whole genome shotgun (WGS) entry which is preliminary data.</text>
</comment>
<protein>
    <recommendedName>
        <fullName evidence="4">Ca2+-modulated nonselective cation channel polycystin</fullName>
    </recommendedName>
</protein>
<evidence type="ECO:0008006" key="4">
    <source>
        <dbReference type="Google" id="ProtNLM"/>
    </source>
</evidence>